<feature type="transmembrane region" description="Helical" evidence="1">
    <location>
        <begin position="157"/>
        <end position="175"/>
    </location>
</feature>
<feature type="transmembrane region" description="Helical" evidence="1">
    <location>
        <begin position="181"/>
        <end position="209"/>
    </location>
</feature>
<proteinExistence type="predicted"/>
<feature type="transmembrane region" description="Helical" evidence="1">
    <location>
        <begin position="255"/>
        <end position="273"/>
    </location>
</feature>
<protein>
    <submittedName>
        <fullName evidence="3">Acyltransferase</fullName>
        <ecNumber evidence="3">2.3.-.-</ecNumber>
    </submittedName>
</protein>
<dbReference type="Pfam" id="PF01757">
    <property type="entry name" value="Acyl_transf_3"/>
    <property type="match status" value="1"/>
</dbReference>
<keyword evidence="1" id="KW-1133">Transmembrane helix</keyword>
<dbReference type="GO" id="GO:0016746">
    <property type="term" value="F:acyltransferase activity"/>
    <property type="evidence" value="ECO:0007669"/>
    <property type="project" value="UniProtKB-KW"/>
</dbReference>
<feature type="transmembrane region" description="Helical" evidence="1">
    <location>
        <begin position="68"/>
        <end position="89"/>
    </location>
</feature>
<reference evidence="3 4" key="1">
    <citation type="submission" date="2023-09" db="EMBL/GenBank/DDBJ databases">
        <authorList>
            <person name="Rey-Velasco X."/>
        </authorList>
    </citation>
    <scope>NUCLEOTIDE SEQUENCE [LARGE SCALE GENOMIC DNA]</scope>
    <source>
        <strain evidence="3 4">W311</strain>
    </source>
</reference>
<feature type="transmembrane region" description="Helical" evidence="1">
    <location>
        <begin position="101"/>
        <end position="121"/>
    </location>
</feature>
<dbReference type="InterPro" id="IPR002656">
    <property type="entry name" value="Acyl_transf_3_dom"/>
</dbReference>
<name>A0ABZ0BD25_9SPHN</name>
<dbReference type="PANTHER" id="PTHR23028:SF53">
    <property type="entry name" value="ACYL_TRANSF_3 DOMAIN-CONTAINING PROTEIN"/>
    <property type="match status" value="1"/>
</dbReference>
<keyword evidence="3" id="KW-0808">Transferase</keyword>
<evidence type="ECO:0000256" key="1">
    <source>
        <dbReference type="SAM" id="Phobius"/>
    </source>
</evidence>
<dbReference type="EC" id="2.3.-.-" evidence="3"/>
<gene>
    <name evidence="3" type="ORF">RPR59_02705</name>
</gene>
<accession>A0ABZ0BD25</accession>
<keyword evidence="3" id="KW-0012">Acyltransferase</keyword>
<feature type="domain" description="Acyltransferase 3" evidence="2">
    <location>
        <begin position="28"/>
        <end position="340"/>
    </location>
</feature>
<feature type="transmembrane region" description="Helical" evidence="1">
    <location>
        <begin position="322"/>
        <end position="344"/>
    </location>
</feature>
<dbReference type="InterPro" id="IPR050879">
    <property type="entry name" value="Acyltransferase_3"/>
</dbReference>
<sequence length="368" mass="41156">MATSSSIAGNVAPRIRAPARGGFNPAAHGLRGIASMMVFWAHLLGGTAEHIYADHDSYVDLVRGPWNFGVWGVELFFVISGFVILPSVMRYSLREFALRRFFRLYPLFLFFSLVFIAMNAATNAYPAMNTPLAVLGGLTFLNLFTHTEQLTPNAWSLTYEVMFYALAAIGYSLAVRQRSRWGAALVAILSCAFLLRYPIAFFFLAGALVRIAYDAGIRPAPGVARPLEVLLGLVCVYLASLHHLGYSRADMAEPVAWALMATTPAYFYLAIQPDSVSTRLFRSRAIAYLGTVSYSLYLLHPYTYYGFRLLFDRMGWFTQDWLWSMALFFAVTTPVTLALTHVVHKALEIAPYRRFFHQRIYRGAAGGA</sequence>
<dbReference type="RefSeq" id="WP_313916417.1">
    <property type="nucleotide sequence ID" value="NZ_CP135076.1"/>
</dbReference>
<organism evidence="3 4">
    <name type="scientific">Stakelama saccharophila</name>
    <dbReference type="NCBI Taxonomy" id="3075605"/>
    <lineage>
        <taxon>Bacteria</taxon>
        <taxon>Pseudomonadati</taxon>
        <taxon>Pseudomonadota</taxon>
        <taxon>Alphaproteobacteria</taxon>
        <taxon>Sphingomonadales</taxon>
        <taxon>Sphingomonadaceae</taxon>
        <taxon>Stakelama</taxon>
    </lineage>
</organism>
<dbReference type="PANTHER" id="PTHR23028">
    <property type="entry name" value="ACETYLTRANSFERASE"/>
    <property type="match status" value="1"/>
</dbReference>
<keyword evidence="4" id="KW-1185">Reference proteome</keyword>
<dbReference type="Proteomes" id="UP001302249">
    <property type="component" value="Chromosome"/>
</dbReference>
<evidence type="ECO:0000259" key="2">
    <source>
        <dbReference type="Pfam" id="PF01757"/>
    </source>
</evidence>
<evidence type="ECO:0000313" key="3">
    <source>
        <dbReference type="EMBL" id="WNO54189.1"/>
    </source>
</evidence>
<feature type="transmembrane region" description="Helical" evidence="1">
    <location>
        <begin position="285"/>
        <end position="302"/>
    </location>
</feature>
<keyword evidence="1" id="KW-0472">Membrane</keyword>
<evidence type="ECO:0000313" key="4">
    <source>
        <dbReference type="Proteomes" id="UP001302249"/>
    </source>
</evidence>
<keyword evidence="1" id="KW-0812">Transmembrane</keyword>
<dbReference type="EMBL" id="CP135076">
    <property type="protein sequence ID" value="WNO54189.1"/>
    <property type="molecule type" value="Genomic_DNA"/>
</dbReference>